<dbReference type="Proteomes" id="UP000814140">
    <property type="component" value="Unassembled WGS sequence"/>
</dbReference>
<organism evidence="1 2">
    <name type="scientific">Artomyces pyxidatus</name>
    <dbReference type="NCBI Taxonomy" id="48021"/>
    <lineage>
        <taxon>Eukaryota</taxon>
        <taxon>Fungi</taxon>
        <taxon>Dikarya</taxon>
        <taxon>Basidiomycota</taxon>
        <taxon>Agaricomycotina</taxon>
        <taxon>Agaricomycetes</taxon>
        <taxon>Russulales</taxon>
        <taxon>Auriscalpiaceae</taxon>
        <taxon>Artomyces</taxon>
    </lineage>
</organism>
<accession>A0ACB8SX41</accession>
<dbReference type="EMBL" id="MU277219">
    <property type="protein sequence ID" value="KAI0060428.1"/>
    <property type="molecule type" value="Genomic_DNA"/>
</dbReference>
<gene>
    <name evidence="1" type="ORF">BV25DRAFT_1807362</name>
</gene>
<reference evidence="1" key="2">
    <citation type="journal article" date="2022" name="New Phytol.">
        <title>Evolutionary transition to the ectomycorrhizal habit in the genomes of a hyperdiverse lineage of mushroom-forming fungi.</title>
        <authorList>
            <person name="Looney B."/>
            <person name="Miyauchi S."/>
            <person name="Morin E."/>
            <person name="Drula E."/>
            <person name="Courty P.E."/>
            <person name="Kohler A."/>
            <person name="Kuo A."/>
            <person name="LaButti K."/>
            <person name="Pangilinan J."/>
            <person name="Lipzen A."/>
            <person name="Riley R."/>
            <person name="Andreopoulos W."/>
            <person name="He G."/>
            <person name="Johnson J."/>
            <person name="Nolan M."/>
            <person name="Tritt A."/>
            <person name="Barry K.W."/>
            <person name="Grigoriev I.V."/>
            <person name="Nagy L.G."/>
            <person name="Hibbett D."/>
            <person name="Henrissat B."/>
            <person name="Matheny P.B."/>
            <person name="Labbe J."/>
            <person name="Martin F.M."/>
        </authorList>
    </citation>
    <scope>NUCLEOTIDE SEQUENCE</scope>
    <source>
        <strain evidence="1">HHB10654</strain>
    </source>
</reference>
<evidence type="ECO:0000313" key="1">
    <source>
        <dbReference type="EMBL" id="KAI0060428.1"/>
    </source>
</evidence>
<sequence length="369" mass="40393">MSATPYYGPTGETPEQIFFERTFMASGYLTALGYGIQLMLYGACVRILWKRQRSHLTIFLICYISVLCAMNTIWTGTSAFGLQATFIDNRNYPGGPYGFLLVEFSLPFNVLSLASYIIGNVLADALLLWRCHVIWKASIGRRADLIVILPAVTLLASLAMGIIYAVDTSSPAGFFGKITVNTGTIFFAISLSLNILLTLMIVVRIWLHQRKHRALLGSTFGRQYTSMSTMFVESAALYAISSILLLTTYSIGNPINQIFLGLSPSVQMIANYLIIYRVAQGRAWTHDTFSSDGLGTGNSPMVFNVRTQTTSRTRTTKTGTSSDADGTEVSMLPLHGLKGSIGDSGSKSDMNEVSREMDKPLGWGAKEAV</sequence>
<protein>
    <submittedName>
        <fullName evidence="1">Uncharacterized protein</fullName>
    </submittedName>
</protein>
<evidence type="ECO:0000313" key="2">
    <source>
        <dbReference type="Proteomes" id="UP000814140"/>
    </source>
</evidence>
<reference evidence="1" key="1">
    <citation type="submission" date="2021-03" db="EMBL/GenBank/DDBJ databases">
        <authorList>
            <consortium name="DOE Joint Genome Institute"/>
            <person name="Ahrendt S."/>
            <person name="Looney B.P."/>
            <person name="Miyauchi S."/>
            <person name="Morin E."/>
            <person name="Drula E."/>
            <person name="Courty P.E."/>
            <person name="Chicoki N."/>
            <person name="Fauchery L."/>
            <person name="Kohler A."/>
            <person name="Kuo A."/>
            <person name="Labutti K."/>
            <person name="Pangilinan J."/>
            <person name="Lipzen A."/>
            <person name="Riley R."/>
            <person name="Andreopoulos W."/>
            <person name="He G."/>
            <person name="Johnson J."/>
            <person name="Barry K.W."/>
            <person name="Grigoriev I.V."/>
            <person name="Nagy L."/>
            <person name="Hibbett D."/>
            <person name="Henrissat B."/>
            <person name="Matheny P.B."/>
            <person name="Labbe J."/>
            <person name="Martin F."/>
        </authorList>
    </citation>
    <scope>NUCLEOTIDE SEQUENCE</scope>
    <source>
        <strain evidence="1">HHB10654</strain>
    </source>
</reference>
<proteinExistence type="predicted"/>
<keyword evidence="2" id="KW-1185">Reference proteome</keyword>
<comment type="caution">
    <text evidence="1">The sequence shown here is derived from an EMBL/GenBank/DDBJ whole genome shotgun (WGS) entry which is preliminary data.</text>
</comment>
<name>A0ACB8SX41_9AGAM</name>